<dbReference type="InterPro" id="IPR015919">
    <property type="entry name" value="Cadherin-like_sf"/>
</dbReference>
<dbReference type="Gene3D" id="2.30.30.100">
    <property type="match status" value="3"/>
</dbReference>
<dbReference type="PANTHER" id="PTHR44103">
    <property type="entry name" value="PROPROTEIN CONVERTASE P"/>
    <property type="match status" value="1"/>
</dbReference>
<dbReference type="PANTHER" id="PTHR44103:SF1">
    <property type="entry name" value="PROPROTEIN CONVERTASE P"/>
    <property type="match status" value="1"/>
</dbReference>
<dbReference type="STRING" id="1576369.SAMN05421753_12428"/>
<dbReference type="InterPro" id="IPR013517">
    <property type="entry name" value="FG-GAP"/>
</dbReference>
<dbReference type="Gene3D" id="2.60.40.60">
    <property type="entry name" value="Cadherins"/>
    <property type="match status" value="1"/>
</dbReference>
<dbReference type="OrthoDB" id="5287961at2"/>
<dbReference type="SUPFAM" id="SSF69318">
    <property type="entry name" value="Integrin alpha N-terminal domain"/>
    <property type="match status" value="1"/>
</dbReference>
<dbReference type="GO" id="GO:0016020">
    <property type="term" value="C:membrane"/>
    <property type="evidence" value="ECO:0007669"/>
    <property type="project" value="InterPro"/>
</dbReference>
<evidence type="ECO:0000256" key="1">
    <source>
        <dbReference type="ARBA" id="ARBA00022729"/>
    </source>
</evidence>
<evidence type="ECO:0000313" key="3">
    <source>
        <dbReference type="EMBL" id="SFJ57918.1"/>
    </source>
</evidence>
<dbReference type="InterPro" id="IPR028994">
    <property type="entry name" value="Integrin_alpha_N"/>
</dbReference>
<proteinExistence type="predicted"/>
<evidence type="ECO:0000313" key="4">
    <source>
        <dbReference type="Proteomes" id="UP000199518"/>
    </source>
</evidence>
<dbReference type="SUPFAM" id="SSF49313">
    <property type="entry name" value="Cadherin-like"/>
    <property type="match status" value="1"/>
</dbReference>
<organism evidence="3 4">
    <name type="scientific">Planctomicrobium piriforme</name>
    <dbReference type="NCBI Taxonomy" id="1576369"/>
    <lineage>
        <taxon>Bacteria</taxon>
        <taxon>Pseudomonadati</taxon>
        <taxon>Planctomycetota</taxon>
        <taxon>Planctomycetia</taxon>
        <taxon>Planctomycetales</taxon>
        <taxon>Planctomycetaceae</taxon>
        <taxon>Planctomicrobium</taxon>
    </lineage>
</organism>
<dbReference type="Gene3D" id="2.130.10.130">
    <property type="entry name" value="Integrin alpha, N-terminal"/>
    <property type="match status" value="1"/>
</dbReference>
<keyword evidence="4" id="KW-1185">Reference proteome</keyword>
<reference evidence="4" key="1">
    <citation type="submission" date="2016-10" db="EMBL/GenBank/DDBJ databases">
        <authorList>
            <person name="Varghese N."/>
            <person name="Submissions S."/>
        </authorList>
    </citation>
    <scope>NUCLEOTIDE SEQUENCE [LARGE SCALE GENOMIC DNA]</scope>
    <source>
        <strain evidence="4">DSM 26348</strain>
    </source>
</reference>
<keyword evidence="1" id="KW-0732">Signal</keyword>
<dbReference type="GO" id="GO:0005509">
    <property type="term" value="F:calcium ion binding"/>
    <property type="evidence" value="ECO:0007669"/>
    <property type="project" value="InterPro"/>
</dbReference>
<dbReference type="CDD" id="cd11304">
    <property type="entry name" value="Cadherin_repeat"/>
    <property type="match status" value="1"/>
</dbReference>
<dbReference type="EMBL" id="FOQD01000024">
    <property type="protein sequence ID" value="SFJ57918.1"/>
    <property type="molecule type" value="Genomic_DNA"/>
</dbReference>
<dbReference type="Pfam" id="PF13517">
    <property type="entry name" value="FG-GAP_3"/>
    <property type="match status" value="3"/>
</dbReference>
<protein>
    <submittedName>
        <fullName evidence="3">Cadherin domain-containing protein</fullName>
    </submittedName>
</protein>
<name>A0A1I3SGQ8_9PLAN</name>
<feature type="domain" description="Cadherin" evidence="2">
    <location>
        <begin position="519"/>
        <end position="619"/>
    </location>
</feature>
<dbReference type="GO" id="GO:0007156">
    <property type="term" value="P:homophilic cell adhesion via plasma membrane adhesion molecules"/>
    <property type="evidence" value="ECO:0007669"/>
    <property type="project" value="InterPro"/>
</dbReference>
<accession>A0A1I3SGQ8</accession>
<dbReference type="PROSITE" id="PS50268">
    <property type="entry name" value="CADHERIN_2"/>
    <property type="match status" value="1"/>
</dbReference>
<dbReference type="InterPro" id="IPR002126">
    <property type="entry name" value="Cadherin-like_dom"/>
</dbReference>
<evidence type="ECO:0000259" key="2">
    <source>
        <dbReference type="PROSITE" id="PS50268"/>
    </source>
</evidence>
<dbReference type="AlphaFoldDB" id="A0A1I3SGQ8"/>
<dbReference type="Proteomes" id="UP000199518">
    <property type="component" value="Unassembled WGS sequence"/>
</dbReference>
<dbReference type="Pfam" id="PF00028">
    <property type="entry name" value="Cadherin"/>
    <property type="match status" value="1"/>
</dbReference>
<gene>
    <name evidence="3" type="ORF">SAMN05421753_12428</name>
</gene>
<sequence length="1237" mass="126528">MRNDWLSQIWARCISVRSFRRVRRSQPRFLGGAWRVDVLESRTLLSGAGPAVISIERSPPDAITMNSTKFTVTFSENVTGVDSSDFAIVKTGTVVNDQKVKITQVSGAVYTASVTGIYGAGTLGINLVDDGSIRDSANLPLATHVSFSPKTGSVIVSAPTAVADFNEDGKPDLAVAGGNASTVGVYLGHGDGTFKAGTAYPVAHQATDVIAADLNEDGHLDLVATCLGSNVICVLLGRGDGTFNSSVRVIAGSGTGPESLAAGDVDNDGHLDIVTSNVTGSVSVLIGNGNGTFETAQVYNVGSGKNNTSQTQFITLADLNGDGNLDLARSIMTDVGFNYPGAIGVLLGNGTGVFQQQTNYTAGYNPHSLQVADLNGDHVPDLVATNGGDTDNYSVLLGTGAGTFQPAQVFAAGTDVSALAVADVDGDGIPDLAVVDPAINAVGVFRGNGDGTFQPQHYYYSVLATSSFTSFVSTADLNGDGRIDLVVSSNGPSSVLLSHLVTDFNGTMYSVDVDFPPTDIALDHATVGENKPLGTLVGAFSATDKDPNETFTYSLVSGSGSTGNASFSISGNQLLTAQVFDASVQNSYSIRVRVTDSRGLSYEKVFAIGVTVGNQPPVIGGFSGTIDYPEHSIPILIASDATVKDYDSSDFDTGSLTLTITQNVQSYDYLSIRSQGNGPGQIAVANGNKVYYGGIFFGTSTGGTNKVGLTITFNANATPTAAQALLRTITFESLSPTPSTLPRTVRAIVRDGDGGTSASVYKTINVIVTNNNPGLGFQTTNATYTGVPVVISPQGEILDQDSPNFDGGVLTLNLTTNAQGSDVLAVRNQGTGPGQVGVSGVNVTYGGIVVGTFTGGTNKVGLKITFNANSSPVIAREVLRNITFSNSSATPPTARRTLVGKITDGDGGTSVSQSMTVTFQLVMAATLASNQSPVISQFAGSINYAPGESPVLIDYDAIVTDADSSTLNGGAMTISLTANGQGSDVLAIRNQGRLAGKIGVSGSSVLYGGVAIGTLTGGTNKVGLKITFNADSTPEAAQALLRNITFVSTLAAPSTAPRTVRVILTDGSGGTSAAMTKTITVASAHASPVIAGFDGSVNYTPGAGATIIDSDVTVTDQDSPNLNQGQLTVSLRNNIQGTDILSVRNIGTGAGQIGVSGSNVTYGGVIIGTLAGGAKKVPMTVIFNANAAAAAAQALLRAVTFQSTLSNPVTLTRTVRVILTDGHGGTSNEALKSITIG</sequence>